<dbReference type="EMBL" id="JAPDRP010000020">
    <property type="protein sequence ID" value="KAJ9638762.1"/>
    <property type="molecule type" value="Genomic_DNA"/>
</dbReference>
<protein>
    <submittedName>
        <fullName evidence="1">Uncharacterized protein</fullName>
    </submittedName>
</protein>
<name>A0ACC2YTU8_9PEZI</name>
<sequence length="381" mass="42293">MADRYLGVILGLPCGTEDYCMGLDGSPSEPNVDLDWLFIRRSSIIAGHIIKRNQGGSTHNFVATQVIDEELESLAKEMPQSWWDIPQLVGAQRSIEVGEQFDRLLLQLWYYQLAMLVHLPFMLRARTERRYEYSKFSCLEALRQLILRYLALRRANNTQLCCRVADFAAFTATVILVIGSVNSSLGTESLEAQHQKEEDKTMVLQVVTSMEILSANKREQVAAQSVDVIKLLLRTDGPVGRTVGNLRVTIPHFGTISIDHNLVTLDTVDERVPIGVQQQHQAVAGTVSDAQNWHSRPVDQSTVSPPVISFPNSQSLSLGPEALMGGWGGTDTETIFFDSLLYTDLNDGAHPSTPRSSAERRMNMREDPNSTFASSADSDVA</sequence>
<evidence type="ECO:0000313" key="1">
    <source>
        <dbReference type="EMBL" id="KAJ9638762.1"/>
    </source>
</evidence>
<comment type="caution">
    <text evidence="1">The sequence shown here is derived from an EMBL/GenBank/DDBJ whole genome shotgun (WGS) entry which is preliminary data.</text>
</comment>
<dbReference type="Proteomes" id="UP001172680">
    <property type="component" value="Unassembled WGS sequence"/>
</dbReference>
<proteinExistence type="predicted"/>
<accession>A0ACC2YTU8</accession>
<evidence type="ECO:0000313" key="2">
    <source>
        <dbReference type="Proteomes" id="UP001172680"/>
    </source>
</evidence>
<reference evidence="1" key="1">
    <citation type="submission" date="2022-10" db="EMBL/GenBank/DDBJ databases">
        <title>Culturing micro-colonial fungi from biological soil crusts in the Mojave desert and describing Neophaeococcomyces mojavensis, and introducing the new genera and species Taxawa tesnikishii.</title>
        <authorList>
            <person name="Kurbessoian T."/>
            <person name="Stajich J.E."/>
        </authorList>
    </citation>
    <scope>NUCLEOTIDE SEQUENCE</scope>
    <source>
        <strain evidence="1">JES_115</strain>
    </source>
</reference>
<keyword evidence="2" id="KW-1185">Reference proteome</keyword>
<gene>
    <name evidence="1" type="ORF">H2199_006622</name>
</gene>
<organism evidence="1 2">
    <name type="scientific">Coniosporium tulheliwenetii</name>
    <dbReference type="NCBI Taxonomy" id="3383036"/>
    <lineage>
        <taxon>Eukaryota</taxon>
        <taxon>Fungi</taxon>
        <taxon>Dikarya</taxon>
        <taxon>Ascomycota</taxon>
        <taxon>Pezizomycotina</taxon>
        <taxon>Dothideomycetes</taxon>
        <taxon>Dothideomycetes incertae sedis</taxon>
        <taxon>Coniosporium</taxon>
    </lineage>
</organism>